<name>A0A1B4XEX3_9GAMM</name>
<dbReference type="KEGG" id="slim:SCL_1036"/>
<dbReference type="AlphaFoldDB" id="A0A1B4XEX3"/>
<evidence type="ECO:0000313" key="1">
    <source>
        <dbReference type="EMBL" id="BAV33351.1"/>
    </source>
</evidence>
<proteinExistence type="predicted"/>
<organism evidence="1 2">
    <name type="scientific">Sulfuricaulis limicola</name>
    <dbReference type="NCBI Taxonomy" id="1620215"/>
    <lineage>
        <taxon>Bacteria</taxon>
        <taxon>Pseudomonadati</taxon>
        <taxon>Pseudomonadota</taxon>
        <taxon>Gammaproteobacteria</taxon>
        <taxon>Acidiferrobacterales</taxon>
        <taxon>Acidiferrobacteraceae</taxon>
        <taxon>Sulfuricaulis</taxon>
    </lineage>
</organism>
<gene>
    <name evidence="1" type="ORF">SCL_1036</name>
</gene>
<accession>A0A1B4XEX3</accession>
<dbReference type="InParanoid" id="A0A1B4XEX3"/>
<dbReference type="OrthoDB" id="5760904at2"/>
<sequence length="247" mass="27867">MTSTTLPPSLAEAVLRFKHAAAEINDTYEGRRPDQTNQVTPGQLTEAIEQFLTIIERIDREEGKIGPIAKDDATQLGDYGMTLIADLAAWAGQLNLPVPRQDLEIVTLAAADWIVRHDGQIRTLEPVVNALANFANRAHDPASLEPLITLMGRVAQAAANLIKQDLEKNNPGRPWRVLHLNRGIVATRTHNPELMEKVFDDLVRCLPEDAAAFFAEGMQQMEELDYPPHVRQVMHRYFDRWTRPRMH</sequence>
<evidence type="ECO:0000313" key="2">
    <source>
        <dbReference type="Proteomes" id="UP000243180"/>
    </source>
</evidence>
<dbReference type="RefSeq" id="WP_096360222.1">
    <property type="nucleotide sequence ID" value="NZ_AP014879.1"/>
</dbReference>
<keyword evidence="2" id="KW-1185">Reference proteome</keyword>
<dbReference type="Proteomes" id="UP000243180">
    <property type="component" value="Chromosome"/>
</dbReference>
<dbReference type="EMBL" id="AP014879">
    <property type="protein sequence ID" value="BAV33351.1"/>
    <property type="molecule type" value="Genomic_DNA"/>
</dbReference>
<protein>
    <submittedName>
        <fullName evidence="1">Uncharacterized protein</fullName>
    </submittedName>
</protein>
<reference evidence="1 2" key="1">
    <citation type="submission" date="2015-05" db="EMBL/GenBank/DDBJ databases">
        <title>Complete genome sequence of a sulfur-oxidizing gammaproteobacterium strain HA5.</title>
        <authorList>
            <person name="Miura A."/>
            <person name="Kojima H."/>
            <person name="Fukui M."/>
        </authorList>
    </citation>
    <scope>NUCLEOTIDE SEQUENCE [LARGE SCALE GENOMIC DNA]</scope>
    <source>
        <strain evidence="1 2">HA5</strain>
    </source>
</reference>